<evidence type="ECO:0000313" key="2">
    <source>
        <dbReference type="Proteomes" id="UP001238334"/>
    </source>
</evidence>
<dbReference type="EMBL" id="CP127247">
    <property type="protein sequence ID" value="WIY24774.1"/>
    <property type="molecule type" value="Genomic_DNA"/>
</dbReference>
<dbReference type="Gene3D" id="2.40.50.100">
    <property type="match status" value="1"/>
</dbReference>
<dbReference type="GO" id="GO:1990281">
    <property type="term" value="C:efflux pump complex"/>
    <property type="evidence" value="ECO:0007669"/>
    <property type="project" value="TreeGrafter"/>
</dbReference>
<dbReference type="KEGG" id="ppso:QPJ95_20020"/>
<dbReference type="GO" id="GO:0015562">
    <property type="term" value="F:efflux transmembrane transporter activity"/>
    <property type="evidence" value="ECO:0007669"/>
    <property type="project" value="TreeGrafter"/>
</dbReference>
<dbReference type="Gene3D" id="2.40.420.20">
    <property type="match status" value="1"/>
</dbReference>
<reference evidence="1 2" key="1">
    <citation type="submission" date="2023-06" db="EMBL/GenBank/DDBJ databases">
        <title>Parasedimentitalea psychrophila sp. nov., a psychrophilic bacterium isolated from deep-sea sediment.</title>
        <authorList>
            <person name="Li A."/>
        </authorList>
    </citation>
    <scope>NUCLEOTIDE SEQUENCE [LARGE SCALE GENOMIC DNA]</scope>
    <source>
        <strain evidence="1 2">QS115</strain>
    </source>
</reference>
<gene>
    <name evidence="1" type="ORF">QPJ95_20020</name>
</gene>
<accession>A0A9Y2KYH1</accession>
<dbReference type="RefSeq" id="WP_270920371.1">
    <property type="nucleotide sequence ID" value="NZ_CP127247.1"/>
</dbReference>
<dbReference type="Proteomes" id="UP001238334">
    <property type="component" value="Chromosome"/>
</dbReference>
<organism evidence="1 2">
    <name type="scientific">Parasedimentitalea psychrophila</name>
    <dbReference type="NCBI Taxonomy" id="2997337"/>
    <lineage>
        <taxon>Bacteria</taxon>
        <taxon>Pseudomonadati</taxon>
        <taxon>Pseudomonadota</taxon>
        <taxon>Alphaproteobacteria</taxon>
        <taxon>Rhodobacterales</taxon>
        <taxon>Paracoccaceae</taxon>
        <taxon>Parasedimentitalea</taxon>
    </lineage>
</organism>
<dbReference type="Gene3D" id="1.10.287.470">
    <property type="entry name" value="Helix hairpin bin"/>
    <property type="match status" value="1"/>
</dbReference>
<evidence type="ECO:0000313" key="1">
    <source>
        <dbReference type="EMBL" id="WIY24774.1"/>
    </source>
</evidence>
<name>A0A9Y2KYH1_9RHOB</name>
<proteinExistence type="predicted"/>
<protein>
    <recommendedName>
        <fullName evidence="3">HlyD family efflux transporter periplasmic adaptor subunit</fullName>
    </recommendedName>
</protein>
<dbReference type="PANTHER" id="PTHR30469">
    <property type="entry name" value="MULTIDRUG RESISTANCE PROTEIN MDTA"/>
    <property type="match status" value="1"/>
</dbReference>
<dbReference type="AlphaFoldDB" id="A0A9Y2KYH1"/>
<dbReference type="SUPFAM" id="SSF111369">
    <property type="entry name" value="HlyD-like secretion proteins"/>
    <property type="match status" value="1"/>
</dbReference>
<dbReference type="Gene3D" id="2.40.30.170">
    <property type="match status" value="1"/>
</dbReference>
<evidence type="ECO:0008006" key="3">
    <source>
        <dbReference type="Google" id="ProtNLM"/>
    </source>
</evidence>
<sequence>MKPGFKLIFITLPVLAIGVGVLALIVSNRPPPARVILAERATAVRVITTQASQLPPRITGYGLVRPSRVYEAIAQVAGTADYVNPNLEKGEILPAGTVLLRLSQTDFNLGIAQAKANIRAGEAKLAELTVTQLNQIAALDIESRALEIRAREIERIETLTVRGIASAVAMDAAQSSWLLQSQKVQTLINTLSLLPTQQQVQTEQIAVYETSLKSAELDLARTTLTLPFAARVAQTSVEIGQFVRVGQVAAELDGVGSAEIEAQVSISDMLALLRSRQPQAERPKELVPGALSTLLHSLGLNAEVHLRLGEQVLTWPAKVDRISDQIDLKSGTVGVIVRVDSAYTGVRPGTRPPLTKGMFVDVELSAPPLDGIVIPRSALRNGRVFLADADNRLASTPVTTRLMQDEVALITQDLPVGARIVVSFPSPAMEGMLLDVTNDLALEAQLARAGQQP</sequence>
<keyword evidence="2" id="KW-1185">Reference proteome</keyword>